<reference evidence="1 2" key="1">
    <citation type="journal article" date="2011" name="J. Biotechnol.">
        <title>The complete genome sequence of the dominant Sinorhizobium meliloti field isolate SM11 extends the S. meliloti pan-genome.</title>
        <authorList>
            <person name="Schneiker-Bekel S."/>
            <person name="Wibberg D."/>
            <person name="Bekel T."/>
            <person name="Blom J."/>
            <person name="Linke B."/>
            <person name="Neuweger H."/>
            <person name="Stiens M."/>
            <person name="Vorholter F.J."/>
            <person name="Weidner S."/>
            <person name="Goesmann A."/>
            <person name="Puhler A."/>
            <person name="Schluter A."/>
        </authorList>
    </citation>
    <scope>NUCLEOTIDE SEQUENCE [LARGE SCALE GENOMIC DNA]</scope>
    <source>
        <strain evidence="1 2">SM11</strain>
        <plasmid evidence="2">pSmeSM11c</plasmid>
    </source>
</reference>
<protein>
    <recommendedName>
        <fullName evidence="3">AAA+ ATPase domain-containing protein</fullName>
    </recommendedName>
</protein>
<dbReference type="SUPFAM" id="SSF52540">
    <property type="entry name" value="P-loop containing nucleoside triphosphate hydrolases"/>
    <property type="match status" value="1"/>
</dbReference>
<evidence type="ECO:0008006" key="3">
    <source>
        <dbReference type="Google" id="ProtNLM"/>
    </source>
</evidence>
<organism evidence="1 2">
    <name type="scientific">Sinorhizobium meliloti (strain SM11)</name>
    <dbReference type="NCBI Taxonomy" id="707241"/>
    <lineage>
        <taxon>Bacteria</taxon>
        <taxon>Pseudomonadati</taxon>
        <taxon>Pseudomonadota</taxon>
        <taxon>Alphaproteobacteria</taxon>
        <taxon>Hyphomicrobiales</taxon>
        <taxon>Rhizobiaceae</taxon>
        <taxon>Sinorhizobium/Ensifer group</taxon>
        <taxon>Sinorhizobium</taxon>
    </lineage>
</organism>
<dbReference type="EMBL" id="CP001831">
    <property type="protein sequence ID" value="AEH81401.1"/>
    <property type="molecule type" value="Genomic_DNA"/>
</dbReference>
<sequence>MNEARYSGAPAARGGAGTYIEGELGAYYMLAMLAGNEARGAPGGTINRIQFQAADSGYALDDLVLHCSSSDGPLVLEIQSKRTITFSGKDPVFLAVCQQIAETAGNPDIAEDRHLLAVATQRTSAKISGPYQDVLEWARAVANSADFFARLSATGIASEAMRDFVTTFRANVVANGIADDDQTIWKLLRRFRILEFDFESGAPQARDHALLVARHVLSAQDQHRTEALWGNLIEIAISQGKAGGSLDKAQLQAMLTRLHYSLSGDRNLAPARAKLAEASTHALADIGRDVGGVHLPRQVVVDAIDEAMDGHRLIHLRGNAGVGKSSVFRTIAERVISVSSAFVLDPVRIPAGGWSELALRLGISVTAREFLTDLASFGATVVFIDSLDMFDDPARRSTVNDLLREIAQIPGVAVLTTARLDYGRDGDDWLANDALASLGTPKIIEVGDLSDDEVQALQEQAPQLKALLKSHHPAASISRNLYRLSRLLKVGDPSSIRTEADLALDWWRTADGAPRREISSAQRLLSDLVDVALGAGRRRIRVKTGHTGISNGRGTGASGFGISSMSMEYFPKRRIFART</sequence>
<name>F7XCB0_SINMM</name>
<dbReference type="KEGG" id="smx:SM11_pC0328"/>
<evidence type="ECO:0000313" key="2">
    <source>
        <dbReference type="Proteomes" id="UP000009045"/>
    </source>
</evidence>
<dbReference type="InterPro" id="IPR027417">
    <property type="entry name" value="P-loop_NTPase"/>
</dbReference>
<proteinExistence type="predicted"/>
<dbReference type="HOGENOM" id="CLU_470814_0_0_5"/>
<accession>F7XCB0</accession>
<geneLocation type="plasmid" evidence="1 2">
    <name>pSmeSM11c</name>
</geneLocation>
<gene>
    <name evidence="1" type="ordered locus">SM11_pC0328</name>
</gene>
<dbReference type="Proteomes" id="UP000009045">
    <property type="component" value="Plasmid pSmeSM11c"/>
</dbReference>
<keyword evidence="1" id="KW-0614">Plasmid</keyword>
<dbReference type="RefSeq" id="WP_014531147.1">
    <property type="nucleotide sequence ID" value="NC_017327.1"/>
</dbReference>
<evidence type="ECO:0000313" key="1">
    <source>
        <dbReference type="EMBL" id="AEH81401.1"/>
    </source>
</evidence>
<dbReference type="AlphaFoldDB" id="F7XCB0"/>